<reference evidence="3" key="1">
    <citation type="submission" date="2017-01" db="EMBL/GenBank/DDBJ databases">
        <authorList>
            <person name="Varghese N."/>
            <person name="Submissions S."/>
        </authorList>
    </citation>
    <scope>NUCLEOTIDE SEQUENCE [LARGE SCALE GENOMIC DNA]</scope>
    <source>
        <strain evidence="3">DSM 23127</strain>
    </source>
</reference>
<dbReference type="AlphaFoldDB" id="A0A1N7KMM4"/>
<feature type="domain" description="Schlafen AlbA-2" evidence="1">
    <location>
        <begin position="14"/>
        <end position="77"/>
    </location>
</feature>
<sequence length="80" mass="9199">MRRINIPELLDLGENAELECKLTKKGVPNAIWETYSFFANTNGGIILLGVEEKDDTFKVQSVDIENLQKNFWNQINTLKK</sequence>
<evidence type="ECO:0000313" key="2">
    <source>
        <dbReference type="EMBL" id="SIS62807.1"/>
    </source>
</evidence>
<dbReference type="STRING" id="570947.SAMN05421687_11415"/>
<gene>
    <name evidence="2" type="ORF">SAMN05421687_11415</name>
</gene>
<dbReference type="InterPro" id="IPR007421">
    <property type="entry name" value="Schlafen_AlbA_2_dom"/>
</dbReference>
<evidence type="ECO:0000313" key="3">
    <source>
        <dbReference type="Proteomes" id="UP000187608"/>
    </source>
</evidence>
<dbReference type="Pfam" id="PF04326">
    <property type="entry name" value="SLFN_AlbA_2"/>
    <property type="match status" value="1"/>
</dbReference>
<keyword evidence="3" id="KW-1185">Reference proteome</keyword>
<keyword evidence="2" id="KW-0238">DNA-binding</keyword>
<dbReference type="Proteomes" id="UP000187608">
    <property type="component" value="Unassembled WGS sequence"/>
</dbReference>
<name>A0A1N7KMM4_9BACI</name>
<accession>A0A1N7KMM4</accession>
<dbReference type="GO" id="GO:0003677">
    <property type="term" value="F:DNA binding"/>
    <property type="evidence" value="ECO:0007669"/>
    <property type="project" value="UniProtKB-KW"/>
</dbReference>
<proteinExistence type="predicted"/>
<evidence type="ECO:0000259" key="1">
    <source>
        <dbReference type="Pfam" id="PF04326"/>
    </source>
</evidence>
<protein>
    <submittedName>
        <fullName evidence="2">Putative DNA-binding domain-containing protein</fullName>
    </submittedName>
</protein>
<organism evidence="2 3">
    <name type="scientific">Salimicrobium flavidum</name>
    <dbReference type="NCBI Taxonomy" id="570947"/>
    <lineage>
        <taxon>Bacteria</taxon>
        <taxon>Bacillati</taxon>
        <taxon>Bacillota</taxon>
        <taxon>Bacilli</taxon>
        <taxon>Bacillales</taxon>
        <taxon>Bacillaceae</taxon>
        <taxon>Salimicrobium</taxon>
    </lineage>
</organism>
<dbReference type="InterPro" id="IPR038461">
    <property type="entry name" value="Schlafen_AlbA_2_dom_sf"/>
</dbReference>
<dbReference type="EMBL" id="FTOC01000014">
    <property type="protein sequence ID" value="SIS62807.1"/>
    <property type="molecule type" value="Genomic_DNA"/>
</dbReference>
<dbReference type="Gene3D" id="3.30.950.30">
    <property type="entry name" value="Schlafen, AAA domain"/>
    <property type="match status" value="1"/>
</dbReference>